<evidence type="ECO:0000313" key="2">
    <source>
        <dbReference type="EMBL" id="QOL82594.1"/>
    </source>
</evidence>
<evidence type="ECO:0000259" key="1">
    <source>
        <dbReference type="Pfam" id="PF13403"/>
    </source>
</evidence>
<dbReference type="InterPro" id="IPR036844">
    <property type="entry name" value="Hint_dom_sf"/>
</dbReference>
<dbReference type="Proteomes" id="UP000594118">
    <property type="component" value="Chromosome"/>
</dbReference>
<sequence length="522" mass="55792">MQTQSRWLLLLPVPRQAWLMGPALSALPVNIAQTASAAIGSDLIIVVAFCPVPLCRFCLSDAADDSRPRRIYDRIWTGFGLMLPYSCKREQKTADTHSAAEAGRISPGNARPHAAQNAFFAPVQAVLTVVAQRSRLSCSALQFPVDVMATITLTLRGNQIATYTMFRGDGNGADRAVEVQGVTAIGSASQTFTVFIEQVNPGATQFQNGQFVTIFDSSGAVVMPRAGVNPDAEQGLAGGDAHMLFLSRKFFINLAGVPVGPETVVLRHADEAGDTGIGDNDGEFDWDDVPAFVCIASGSLIRRATGADIAVEDVSPGDWLSCADGQARRVLWVGHGRIDLTRAESALQKPVLLPKGCLGPGRPARDLVLSPQHRVLLQGPEVRALFDTDQVLAPARGLLALPGVRVLQGRRAVIYVSVLLECHAVLLAEGAPVESFYPGAEGMKVLTPALRDALWRVLPGLAGGDVAQAYGPPAARLLRVAEARKLALRLAQAQRRGRRPDVALPMPRRSGARFEPVLHQSP</sequence>
<dbReference type="AlphaFoldDB" id="A0A7L9WRX0"/>
<dbReference type="SUPFAM" id="SSF51294">
    <property type="entry name" value="Hedgehog/intein (Hint) domain"/>
    <property type="match status" value="1"/>
</dbReference>
<accession>A0A7L9WRX0</accession>
<name>A0A7L9WRX0_9RHOB</name>
<proteinExistence type="predicted"/>
<keyword evidence="3" id="KW-1185">Reference proteome</keyword>
<dbReference type="EMBL" id="CP045201">
    <property type="protein sequence ID" value="QOL82594.1"/>
    <property type="molecule type" value="Genomic_DNA"/>
</dbReference>
<dbReference type="InterPro" id="IPR028992">
    <property type="entry name" value="Hedgehog/Intein_dom"/>
</dbReference>
<evidence type="ECO:0000313" key="3">
    <source>
        <dbReference type="Proteomes" id="UP000594118"/>
    </source>
</evidence>
<feature type="domain" description="Hedgehog/Intein (Hint)" evidence="1">
    <location>
        <begin position="293"/>
        <end position="439"/>
    </location>
</feature>
<dbReference type="KEGG" id="pshq:F3W81_18270"/>
<gene>
    <name evidence="2" type="ORF">F3W81_18270</name>
</gene>
<protein>
    <recommendedName>
        <fullName evidence="1">Hedgehog/Intein (Hint) domain-containing protein</fullName>
    </recommendedName>
</protein>
<reference evidence="2 3" key="1">
    <citation type="submission" date="2019-10" db="EMBL/GenBank/DDBJ databases">
        <title>Pseudopuniceibacterium sp. HQ09 islated from Antarctica.</title>
        <authorList>
            <person name="Liao L."/>
            <person name="Su S."/>
            <person name="Chen B."/>
            <person name="Yu Y."/>
        </authorList>
    </citation>
    <scope>NUCLEOTIDE SEQUENCE [LARGE SCALE GENOMIC DNA]</scope>
    <source>
        <strain evidence="2 3">HQ09</strain>
    </source>
</reference>
<dbReference type="Pfam" id="PF13403">
    <property type="entry name" value="Hint_2"/>
    <property type="match status" value="1"/>
</dbReference>
<organism evidence="2 3">
    <name type="scientific">Pseudooceanicola spongiae</name>
    <dbReference type="NCBI Taxonomy" id="2613965"/>
    <lineage>
        <taxon>Bacteria</taxon>
        <taxon>Pseudomonadati</taxon>
        <taxon>Pseudomonadota</taxon>
        <taxon>Alphaproteobacteria</taxon>
        <taxon>Rhodobacterales</taxon>
        <taxon>Paracoccaceae</taxon>
        <taxon>Pseudooceanicola</taxon>
    </lineage>
</organism>